<reference evidence="2" key="1">
    <citation type="submission" date="2022-11" db="EMBL/GenBank/DDBJ databases">
        <authorList>
            <person name="Kikuchi T."/>
        </authorList>
    </citation>
    <scope>NUCLEOTIDE SEQUENCE</scope>
    <source>
        <strain evidence="2">PS1010</strain>
    </source>
</reference>
<keyword evidence="3" id="KW-1185">Reference proteome</keyword>
<evidence type="ECO:0000256" key="1">
    <source>
        <dbReference type="SAM" id="MobiDB-lite"/>
    </source>
</evidence>
<feature type="region of interest" description="Disordered" evidence="1">
    <location>
        <begin position="68"/>
        <end position="116"/>
    </location>
</feature>
<comment type="caution">
    <text evidence="2">The sequence shown here is derived from an EMBL/GenBank/DDBJ whole genome shotgun (WGS) entry which is preliminary data.</text>
</comment>
<gene>
    <name evidence="2" type="ORF">CAMP_LOCUS15044</name>
</gene>
<dbReference type="AlphaFoldDB" id="A0A9P1IYE1"/>
<dbReference type="OrthoDB" id="5806702at2759"/>
<protein>
    <submittedName>
        <fullName evidence="2">Uncharacterized protein</fullName>
    </submittedName>
</protein>
<dbReference type="EMBL" id="CANHGI010000005">
    <property type="protein sequence ID" value="CAI5452407.1"/>
    <property type="molecule type" value="Genomic_DNA"/>
</dbReference>
<evidence type="ECO:0000313" key="3">
    <source>
        <dbReference type="Proteomes" id="UP001152747"/>
    </source>
</evidence>
<proteinExistence type="predicted"/>
<accession>A0A9P1IYE1</accession>
<sequence>MNKRDLKSLKDVLGRQGLTMDDLSSQNVSETGIESVQSFTFNSETSLEDGWYVGYNVHYNGVGMSNGCVNSESEEEEEIAEAVQEAVGGESSGFSSDPPSEDEARKSDSEESGEDGQLLYTYGDCIHSTKELTPVSITLHSSEGVKQVFEKLEVSGTKRIHITTPRNVLDSEKPTTSNGYQAINVGQGGSEQMNSHNSGLSHNFVIKLDESPTEKNIPNFDSILLDDEKLSQISKAMTNFTLPTPPGWENVDDSKLLDFIKTRI</sequence>
<name>A0A9P1IYE1_9PELO</name>
<dbReference type="Proteomes" id="UP001152747">
    <property type="component" value="Unassembled WGS sequence"/>
</dbReference>
<evidence type="ECO:0000313" key="2">
    <source>
        <dbReference type="EMBL" id="CAI5452407.1"/>
    </source>
</evidence>
<organism evidence="2 3">
    <name type="scientific">Caenorhabditis angaria</name>
    <dbReference type="NCBI Taxonomy" id="860376"/>
    <lineage>
        <taxon>Eukaryota</taxon>
        <taxon>Metazoa</taxon>
        <taxon>Ecdysozoa</taxon>
        <taxon>Nematoda</taxon>
        <taxon>Chromadorea</taxon>
        <taxon>Rhabditida</taxon>
        <taxon>Rhabditina</taxon>
        <taxon>Rhabditomorpha</taxon>
        <taxon>Rhabditoidea</taxon>
        <taxon>Rhabditidae</taxon>
        <taxon>Peloderinae</taxon>
        <taxon>Caenorhabditis</taxon>
    </lineage>
</organism>